<evidence type="ECO:0000313" key="2">
    <source>
        <dbReference type="Proteomes" id="UP000523161"/>
    </source>
</evidence>
<protein>
    <submittedName>
        <fullName evidence="1">Uncharacterized protein</fullName>
    </submittedName>
</protein>
<dbReference type="EMBL" id="JABSOD010000012">
    <property type="protein sequence ID" value="NRQ43445.1"/>
    <property type="molecule type" value="Genomic_DNA"/>
</dbReference>
<gene>
    <name evidence="1" type="ORF">HRH59_12895</name>
</gene>
<dbReference type="Proteomes" id="UP000523161">
    <property type="component" value="Unassembled WGS sequence"/>
</dbReference>
<reference evidence="1 2" key="1">
    <citation type="submission" date="2020-06" db="EMBL/GenBank/DDBJ databases">
        <title>Rheinheimera sp. nov., a marine bacterium isolated from coastal.</title>
        <authorList>
            <person name="Yu Q."/>
            <person name="Qi Y."/>
            <person name="Pu J."/>
        </authorList>
    </citation>
    <scope>NUCLEOTIDE SEQUENCE [LARGE SCALE GENOMIC DNA]</scope>
    <source>
        <strain evidence="1 2">YQF-2</strain>
    </source>
</reference>
<organism evidence="1 2">
    <name type="scientific">Rheinheimera lutimaris</name>
    <dbReference type="NCBI Taxonomy" id="2740584"/>
    <lineage>
        <taxon>Bacteria</taxon>
        <taxon>Pseudomonadati</taxon>
        <taxon>Pseudomonadota</taxon>
        <taxon>Gammaproteobacteria</taxon>
        <taxon>Chromatiales</taxon>
        <taxon>Chromatiaceae</taxon>
        <taxon>Rheinheimera</taxon>
    </lineage>
</organism>
<evidence type="ECO:0000313" key="1">
    <source>
        <dbReference type="EMBL" id="NRQ43445.1"/>
    </source>
</evidence>
<comment type="caution">
    <text evidence="1">The sequence shown here is derived from an EMBL/GenBank/DDBJ whole genome shotgun (WGS) entry which is preliminary data.</text>
</comment>
<accession>A0A7Y5AT05</accession>
<sequence length="140" mass="15753">MIIVFVLALQPLVAVPLLKHHAVDFIGCQWQVGESYSMHADEVGNLYFADVSGYQQIEFMQLPYSPGGEDTNTEFMQVKKLKVISKDNREMRFYQLTEQIPERTDSPVITFFAVAEAAAGHVLFFNVPDSEISRVSAGCF</sequence>
<dbReference type="AlphaFoldDB" id="A0A7Y5AT05"/>
<name>A0A7Y5AT05_9GAMM</name>
<proteinExistence type="predicted"/>
<dbReference type="RefSeq" id="WP_173501682.1">
    <property type="nucleotide sequence ID" value="NZ_JABSOD010000012.1"/>
</dbReference>
<keyword evidence="2" id="KW-1185">Reference proteome</keyword>